<dbReference type="Proteomes" id="UP000033858">
    <property type="component" value="Unassembled WGS sequence"/>
</dbReference>
<dbReference type="PANTHER" id="PTHR43566">
    <property type="entry name" value="CONSERVED PROTEIN"/>
    <property type="match status" value="1"/>
</dbReference>
<dbReference type="PANTHER" id="PTHR43566:SF1">
    <property type="entry name" value="AAA+ ATPASE DOMAIN-CONTAINING PROTEIN"/>
    <property type="match status" value="1"/>
</dbReference>
<dbReference type="InterPro" id="IPR041682">
    <property type="entry name" value="AAA_14"/>
</dbReference>
<accession>A0A0G0U9Y4</accession>
<proteinExistence type="predicted"/>
<dbReference type="Pfam" id="PF13173">
    <property type="entry name" value="AAA_14"/>
    <property type="match status" value="1"/>
</dbReference>
<protein>
    <submittedName>
        <fullName evidence="3">AAA ATPase</fullName>
    </submittedName>
</protein>
<feature type="domain" description="AAA" evidence="1">
    <location>
        <begin position="20"/>
        <end position="140"/>
    </location>
</feature>
<dbReference type="InterPro" id="IPR025420">
    <property type="entry name" value="DUF4143"/>
</dbReference>
<name>A0A0G0U9Y4_9BACT</name>
<organism evidence="3 4">
    <name type="scientific">Candidatus Woesebacteria bacterium GW2011_GWB1_41_10</name>
    <dbReference type="NCBI Taxonomy" id="1618577"/>
    <lineage>
        <taxon>Bacteria</taxon>
        <taxon>Candidatus Woeseibacteriota</taxon>
    </lineage>
</organism>
<dbReference type="AlphaFoldDB" id="A0A0G0U9Y4"/>
<evidence type="ECO:0000259" key="1">
    <source>
        <dbReference type="Pfam" id="PF13173"/>
    </source>
</evidence>
<dbReference type="InterPro" id="IPR027417">
    <property type="entry name" value="P-loop_NTPase"/>
</dbReference>
<dbReference type="SUPFAM" id="SSF52540">
    <property type="entry name" value="P-loop containing nucleoside triphosphate hydrolases"/>
    <property type="match status" value="1"/>
</dbReference>
<evidence type="ECO:0000313" key="4">
    <source>
        <dbReference type="Proteomes" id="UP000033858"/>
    </source>
</evidence>
<evidence type="ECO:0000313" key="3">
    <source>
        <dbReference type="EMBL" id="KKR85818.1"/>
    </source>
</evidence>
<reference evidence="3 4" key="1">
    <citation type="journal article" date="2015" name="Nature">
        <title>rRNA introns, odd ribosomes, and small enigmatic genomes across a large radiation of phyla.</title>
        <authorList>
            <person name="Brown C.T."/>
            <person name="Hug L.A."/>
            <person name="Thomas B.C."/>
            <person name="Sharon I."/>
            <person name="Castelle C.J."/>
            <person name="Singh A."/>
            <person name="Wilkins M.J."/>
            <person name="Williams K.H."/>
            <person name="Banfield J.F."/>
        </authorList>
    </citation>
    <scope>NUCLEOTIDE SEQUENCE [LARGE SCALE GENOMIC DNA]</scope>
</reference>
<sequence length="390" mass="44997">MDRVVSQKIDLWLSDPKFKEVVILVGMRRVGKTTELMRFKSLHPKVLYFDLEDISVRQLFVPEVAKLNRLVGDASLLLLDEVQYLPQSGSILKLLHDHFPQLQIVVTGSASFLLLKNIGDSLQGRFRQISMYPLAFREICGDMDATYNFGDYKNEIYKSQIEAHIEELMLYGSLPQVYSEQSDQDKRSRLGSYLDGLLFKDVLEIEGIRNPTAFKKLLALISLQIGSEVNPNELATKLEINRRTVVEYIDLFEKFQICYRLNCFSTNQRNEITRNFKVYFSDLGIRNAVISNFSSLTSRTDVGGMFENLTTNVLRSNFSYFDPDKTMYFWRNAAKAEVDLVIASQTSPELIPVEIKFDKLNTPSRAFYNLYANRVKQAFAINKDNLWKFV</sequence>
<evidence type="ECO:0000259" key="2">
    <source>
        <dbReference type="Pfam" id="PF13635"/>
    </source>
</evidence>
<dbReference type="EMBL" id="LCAE01000033">
    <property type="protein sequence ID" value="KKR85818.1"/>
    <property type="molecule type" value="Genomic_DNA"/>
</dbReference>
<dbReference type="Pfam" id="PF13635">
    <property type="entry name" value="DUF4143"/>
    <property type="match status" value="1"/>
</dbReference>
<gene>
    <name evidence="3" type="ORF">UU32_C0033G0004</name>
</gene>
<comment type="caution">
    <text evidence="3">The sequence shown here is derived from an EMBL/GenBank/DDBJ whole genome shotgun (WGS) entry which is preliminary data.</text>
</comment>
<feature type="domain" description="DUF4143" evidence="2">
    <location>
        <begin position="200"/>
        <end position="357"/>
    </location>
</feature>